<keyword evidence="3" id="KW-1185">Reference proteome</keyword>
<proteinExistence type="predicted"/>
<sequence>MRSAVMRVFFLSFLFLLAAACTLTGPDRADLYVYLFNIGVLDDATVDLKESSLSVNGEEHSLEYVLREKGFYLTTVDIPFDTTDLLLTVNATIVTEEQTVTASFSARPVVLFHDITGFETSTILDDNAYLLLDLEKERVFAVEEPVRVSGGISQEGSVVTLSFEGYEMKVPVYNGEFLFYLPRPFERYDVDVSFDDMSTSLTLEEGRDEYEVTF</sequence>
<organism evidence="2 3">
    <name type="scientific">Thermotoga neapolitana (strain ATCC 49049 / DSM 4359 / NBRC 107923 / NS-E)</name>
    <dbReference type="NCBI Taxonomy" id="309803"/>
    <lineage>
        <taxon>Bacteria</taxon>
        <taxon>Thermotogati</taxon>
        <taxon>Thermotogota</taxon>
        <taxon>Thermotogae</taxon>
        <taxon>Thermotogales</taxon>
        <taxon>Thermotogaceae</taxon>
        <taxon>Thermotoga</taxon>
    </lineage>
</organism>
<name>B9KBC8_THENN</name>
<dbReference type="STRING" id="309803.CTN_0148"/>
<reference evidence="2 3" key="1">
    <citation type="journal article" date="2009" name="Biosci. Biotechnol. Biochem.">
        <title>WeGAS: a web-based microbial genome annotation system.</title>
        <authorList>
            <person name="Lee D."/>
            <person name="Seo H."/>
            <person name="Park C."/>
            <person name="Park K."/>
        </authorList>
    </citation>
    <scope>NUCLEOTIDE SEQUENCE [LARGE SCALE GENOMIC DNA]</scope>
    <source>
        <strain evidence="3">ATCC 49049 / DSM 4359 / NBRC 107923 / NS-E</strain>
    </source>
</reference>
<dbReference type="HOGENOM" id="CLU_1314885_0_0_0"/>
<feature type="signal peptide" evidence="1">
    <location>
        <begin position="1"/>
        <end position="18"/>
    </location>
</feature>
<evidence type="ECO:0000313" key="3">
    <source>
        <dbReference type="Proteomes" id="UP000000445"/>
    </source>
</evidence>
<evidence type="ECO:0000256" key="1">
    <source>
        <dbReference type="SAM" id="SignalP"/>
    </source>
</evidence>
<keyword evidence="1" id="KW-0732">Signal</keyword>
<evidence type="ECO:0000313" key="2">
    <source>
        <dbReference type="EMBL" id="ACM22324.1"/>
    </source>
</evidence>
<dbReference type="KEGG" id="tna:CTN_0148"/>
<evidence type="ECO:0008006" key="4">
    <source>
        <dbReference type="Google" id="ProtNLM"/>
    </source>
</evidence>
<feature type="chain" id="PRO_5002885409" description="DUF4382 domain-containing protein" evidence="1">
    <location>
        <begin position="19"/>
        <end position="214"/>
    </location>
</feature>
<dbReference type="EMBL" id="CP000916">
    <property type="protein sequence ID" value="ACM22324.1"/>
    <property type="molecule type" value="Genomic_DNA"/>
</dbReference>
<dbReference type="PROSITE" id="PS51257">
    <property type="entry name" value="PROKAR_LIPOPROTEIN"/>
    <property type="match status" value="1"/>
</dbReference>
<protein>
    <recommendedName>
        <fullName evidence="4">DUF4382 domain-containing protein</fullName>
    </recommendedName>
</protein>
<dbReference type="Proteomes" id="UP000000445">
    <property type="component" value="Chromosome"/>
</dbReference>
<gene>
    <name evidence="2" type="ordered locus">CTN_0148</name>
</gene>
<accession>B9KBC8</accession>
<dbReference type="AlphaFoldDB" id="B9KBC8"/>